<dbReference type="EMBL" id="JAERRF010000002">
    <property type="protein sequence ID" value="MBL1095788.1"/>
    <property type="molecule type" value="Genomic_DNA"/>
</dbReference>
<dbReference type="PANTHER" id="PTHR35526">
    <property type="entry name" value="ANTI-SIGMA-F FACTOR RSBW-RELATED"/>
    <property type="match status" value="1"/>
</dbReference>
<organism evidence="3 4">
    <name type="scientific">Streptomyces coffeae</name>
    <dbReference type="NCBI Taxonomy" id="621382"/>
    <lineage>
        <taxon>Bacteria</taxon>
        <taxon>Bacillati</taxon>
        <taxon>Actinomycetota</taxon>
        <taxon>Actinomycetes</taxon>
        <taxon>Kitasatosporales</taxon>
        <taxon>Streptomycetaceae</taxon>
        <taxon>Streptomyces</taxon>
    </lineage>
</organism>
<dbReference type="Gene3D" id="3.30.565.10">
    <property type="entry name" value="Histidine kinase-like ATPase, C-terminal domain"/>
    <property type="match status" value="1"/>
</dbReference>
<gene>
    <name evidence="3" type="ORF">JK363_03640</name>
</gene>
<evidence type="ECO:0000256" key="1">
    <source>
        <dbReference type="ARBA" id="ARBA00022527"/>
    </source>
</evidence>
<accession>A0ABS1N6Y5</accession>
<protein>
    <submittedName>
        <fullName evidence="3">ATP-binding protein</fullName>
    </submittedName>
</protein>
<dbReference type="PANTHER" id="PTHR35526:SF3">
    <property type="entry name" value="ANTI-SIGMA-F FACTOR RSBW"/>
    <property type="match status" value="1"/>
</dbReference>
<dbReference type="CDD" id="cd16936">
    <property type="entry name" value="HATPase_RsbW-like"/>
    <property type="match status" value="1"/>
</dbReference>
<proteinExistence type="predicted"/>
<dbReference type="InterPro" id="IPR036890">
    <property type="entry name" value="HATPase_C_sf"/>
</dbReference>
<keyword evidence="1" id="KW-0723">Serine/threonine-protein kinase</keyword>
<dbReference type="Pfam" id="PF13581">
    <property type="entry name" value="HATPase_c_2"/>
    <property type="match status" value="1"/>
</dbReference>
<keyword evidence="1" id="KW-0418">Kinase</keyword>
<name>A0ABS1N6Y5_9ACTN</name>
<keyword evidence="3" id="KW-0067">ATP-binding</keyword>
<comment type="caution">
    <text evidence="3">The sequence shown here is derived from an EMBL/GenBank/DDBJ whole genome shotgun (WGS) entry which is preliminary data.</text>
</comment>
<dbReference type="GO" id="GO:0005524">
    <property type="term" value="F:ATP binding"/>
    <property type="evidence" value="ECO:0007669"/>
    <property type="project" value="UniProtKB-KW"/>
</dbReference>
<dbReference type="Proteomes" id="UP000634229">
    <property type="component" value="Unassembled WGS sequence"/>
</dbReference>
<dbReference type="SUPFAM" id="SSF55874">
    <property type="entry name" value="ATPase domain of HSP90 chaperone/DNA topoisomerase II/histidine kinase"/>
    <property type="match status" value="1"/>
</dbReference>
<keyword evidence="3" id="KW-0547">Nucleotide-binding</keyword>
<evidence type="ECO:0000259" key="2">
    <source>
        <dbReference type="Pfam" id="PF13581"/>
    </source>
</evidence>
<dbReference type="InterPro" id="IPR050267">
    <property type="entry name" value="Anti-sigma-factor_SerPK"/>
</dbReference>
<evidence type="ECO:0000313" key="4">
    <source>
        <dbReference type="Proteomes" id="UP000634229"/>
    </source>
</evidence>
<sequence length="151" mass="16362">MLRRPSDEHKPTDPGRMGSSAVACRAMCFASLDRTARAARGFVVETLARWDRAERADDIRLCASELVTNALVHGASDGGHVLVHVELHDTTLRLEVHDAGDGTPAERSPEDTADDGRGLLLVSALADQWGVEARQGSGKCVWATFDRTRIT</sequence>
<keyword evidence="4" id="KW-1185">Reference proteome</keyword>
<keyword evidence="1" id="KW-0808">Transferase</keyword>
<feature type="domain" description="Histidine kinase/HSP90-like ATPase" evidence="2">
    <location>
        <begin position="31"/>
        <end position="144"/>
    </location>
</feature>
<evidence type="ECO:0000313" key="3">
    <source>
        <dbReference type="EMBL" id="MBL1095788.1"/>
    </source>
</evidence>
<dbReference type="InterPro" id="IPR003594">
    <property type="entry name" value="HATPase_dom"/>
</dbReference>
<reference evidence="3 4" key="1">
    <citation type="submission" date="2021-01" db="EMBL/GenBank/DDBJ databases">
        <title>WGS of actinomycetes isolated from Thailand.</title>
        <authorList>
            <person name="Thawai C."/>
        </authorList>
    </citation>
    <scope>NUCLEOTIDE SEQUENCE [LARGE SCALE GENOMIC DNA]</scope>
    <source>
        <strain evidence="3 4">CA1R205</strain>
    </source>
</reference>